<name>A0A085WIY1_9BACT</name>
<dbReference type="InterPro" id="IPR014729">
    <property type="entry name" value="Rossmann-like_a/b/a_fold"/>
</dbReference>
<comment type="similarity">
    <text evidence="2 14">Belongs to the class-I aminoacyl-tRNA synthetase family.</text>
</comment>
<evidence type="ECO:0000256" key="10">
    <source>
        <dbReference type="ARBA" id="ARBA00024799"/>
    </source>
</evidence>
<dbReference type="SUPFAM" id="SSF89095">
    <property type="entry name" value="GatB/YqeY motif"/>
    <property type="match status" value="1"/>
</dbReference>
<dbReference type="FunFam" id="3.40.50.620:FF:000037">
    <property type="entry name" value="Glutamine--tRNA ligase cytoplasmic"/>
    <property type="match status" value="1"/>
</dbReference>
<feature type="compositionally biased region" description="Basic and acidic residues" evidence="15">
    <location>
        <begin position="596"/>
        <end position="615"/>
    </location>
</feature>
<evidence type="ECO:0000256" key="3">
    <source>
        <dbReference type="ARBA" id="ARBA00011123"/>
    </source>
</evidence>
<evidence type="ECO:0000259" key="16">
    <source>
        <dbReference type="SMART" id="SM00845"/>
    </source>
</evidence>
<dbReference type="GO" id="GO:0050567">
    <property type="term" value="F:glutaminyl-tRNA synthase (glutamine-hydrolyzing) activity"/>
    <property type="evidence" value="ECO:0007669"/>
    <property type="project" value="RHEA"/>
</dbReference>
<feature type="domain" description="Asn/Gln amidotransferase" evidence="16">
    <location>
        <begin position="660"/>
        <end position="801"/>
    </location>
</feature>
<dbReference type="NCBIfam" id="TIGR00440">
    <property type="entry name" value="glnS"/>
    <property type="match status" value="1"/>
</dbReference>
<dbReference type="InterPro" id="IPR020059">
    <property type="entry name" value="Glu/Gln-tRNA-synth_Ib_codon-bd"/>
</dbReference>
<dbReference type="InterPro" id="IPR049437">
    <property type="entry name" value="tRNA-synt_1c_C2"/>
</dbReference>
<dbReference type="NCBIfam" id="NF011291">
    <property type="entry name" value="PRK14703.1"/>
    <property type="match status" value="1"/>
</dbReference>
<dbReference type="SUPFAM" id="SSF50715">
    <property type="entry name" value="Ribosomal protein L25-like"/>
    <property type="match status" value="1"/>
</dbReference>
<evidence type="ECO:0000256" key="8">
    <source>
        <dbReference type="ARBA" id="ARBA00022917"/>
    </source>
</evidence>
<dbReference type="Gene3D" id="3.40.50.620">
    <property type="entry name" value="HUPs"/>
    <property type="match status" value="1"/>
</dbReference>
<dbReference type="Gene3D" id="1.10.10.410">
    <property type="match status" value="1"/>
</dbReference>
<dbReference type="EC" id="6.1.1.18" evidence="13"/>
<dbReference type="OrthoDB" id="9807503at2"/>
<evidence type="ECO:0000256" key="9">
    <source>
        <dbReference type="ARBA" id="ARBA00023146"/>
    </source>
</evidence>
<evidence type="ECO:0000256" key="12">
    <source>
        <dbReference type="ARBA" id="ARBA00047913"/>
    </source>
</evidence>
<dbReference type="SUPFAM" id="SSF52374">
    <property type="entry name" value="Nucleotidylyl transferase"/>
    <property type="match status" value="1"/>
</dbReference>
<evidence type="ECO:0000256" key="14">
    <source>
        <dbReference type="RuleBase" id="RU363037"/>
    </source>
</evidence>
<dbReference type="GO" id="GO:0005524">
    <property type="term" value="F:ATP binding"/>
    <property type="evidence" value="ECO:0007669"/>
    <property type="project" value="UniProtKB-KW"/>
</dbReference>
<dbReference type="InterPro" id="IPR023168">
    <property type="entry name" value="GatB_Yqey_C_2"/>
</dbReference>
<gene>
    <name evidence="17" type="ORF">DB31_8127</name>
</gene>
<evidence type="ECO:0000256" key="5">
    <source>
        <dbReference type="ARBA" id="ARBA00022598"/>
    </source>
</evidence>
<comment type="caution">
    <text evidence="17">The sequence shown here is derived from an EMBL/GenBank/DDBJ whole genome shotgun (WGS) entry which is preliminary data.</text>
</comment>
<keyword evidence="6 14" id="KW-0547">Nucleotide-binding</keyword>
<evidence type="ECO:0000256" key="15">
    <source>
        <dbReference type="SAM" id="MobiDB-lite"/>
    </source>
</evidence>
<dbReference type="SMART" id="SM00845">
    <property type="entry name" value="GatB_Yqey"/>
    <property type="match status" value="1"/>
</dbReference>
<keyword evidence="4" id="KW-0963">Cytoplasm</keyword>
<dbReference type="GO" id="GO:0004819">
    <property type="term" value="F:glutamine-tRNA ligase activity"/>
    <property type="evidence" value="ECO:0007669"/>
    <property type="project" value="UniProtKB-UniRule"/>
</dbReference>
<dbReference type="PANTHER" id="PTHR43097:SF5">
    <property type="entry name" value="GLUTAMATE--TRNA LIGASE"/>
    <property type="match status" value="1"/>
</dbReference>
<keyword evidence="7 14" id="KW-0067">ATP-binding</keyword>
<evidence type="ECO:0000313" key="18">
    <source>
        <dbReference type="Proteomes" id="UP000028725"/>
    </source>
</evidence>
<dbReference type="InterPro" id="IPR050132">
    <property type="entry name" value="Gln/Glu-tRNA_Ligase"/>
</dbReference>
<accession>A0A085WIY1</accession>
<dbReference type="InterPro" id="IPR004514">
    <property type="entry name" value="Gln-tRNA-synth"/>
</dbReference>
<dbReference type="PRINTS" id="PR00987">
    <property type="entry name" value="TRNASYNTHGLU"/>
</dbReference>
<proteinExistence type="inferred from homology"/>
<evidence type="ECO:0000256" key="2">
    <source>
        <dbReference type="ARBA" id="ARBA00005594"/>
    </source>
</evidence>
<dbReference type="PANTHER" id="PTHR43097">
    <property type="entry name" value="GLUTAMINE-TRNA LIGASE"/>
    <property type="match status" value="1"/>
</dbReference>
<dbReference type="Proteomes" id="UP000028725">
    <property type="component" value="Unassembled WGS sequence"/>
</dbReference>
<dbReference type="Pfam" id="PF20974">
    <property type="entry name" value="tRNA-synt_1c_C2"/>
    <property type="match status" value="1"/>
</dbReference>
<dbReference type="RefSeq" id="WP_044190437.1">
    <property type="nucleotide sequence ID" value="NZ_JMCB01000007.1"/>
</dbReference>
<keyword evidence="8 14" id="KW-0648">Protein biosynthesis</keyword>
<sequence length="802" mass="89098">MSKSPADLIPAPEARRVAPNFITEIIDADLKSGKHTRVVTRFPPEPNGYAHLGHAFASYLDFMTAQDYGGVCHLRMDDTNPEGETQEYADSIIRDMKWVGWDTRHLFYASDYYEQLYQYAEQLIQKGLAYVESVSAEEMARLRGTAEKPGTPSPYRNRGVEENLELFRQMRAGKFKNGEHALRAKIDLAHPNFKLRDPVLYRIVHVPHYRTGDKWCIYPMYDFAHPISDAIEGITHSMCSLEFIDNRAIYDWLMDHLFSAQEKGREPPRQYEFGRRSMEYTVVSKRKLRRLVKEGVVRGWDDPRMPTISAMRRRGITPESVRAFASQIGVSRTNRTVDLAIFENAVREDLSNRTPRVMAVTRPLKVVIQNLDAERTLSLPYWPQEATGPSADGKVLVPSGERVATEKAVRDVPLTREIVIEHDDFSENPPKGFKRLTPGGTVRLRSAGIIRCDEVIKGPNGEPTELRATWLGEEGKASGVIHWVSATRGVKAEFRLVDRLFTVPNPDAEAAQFEPEQPGHEDEAQPLNTDFMSFVNPNSLVVTHGLVEPSVTKDPADARYQFERTGYFWRDPVDSSDTALVFNRIITLKDTWAKKAETAEPTKAESKPKPERKADTAASSAPAPARAALDSAQEAVFSRLRTQGVSENEANLLARDPQLASYLEGAEGKQVAALASWVVNDLAASIHAGTHRVGVKELTALVALVTEGSISSRIAKDVLAEAQTSGEAPAAIVERKGLRVVSDEKQLRAAIQGVLDANPAKVAEYRGGKKGLTGFFTGQVMKATNGQADPKAVAKLLNEMLG</sequence>
<comment type="function">
    <text evidence="10">Allows the formation of correctly charged Asn-tRNA(Asn) or Gln-tRNA(Gln) through the transamidation of misacylated Asp-tRNA(Asn) or Glu-tRNA(Gln) in organisms which lack either or both of asparaginyl-tRNA or glutaminyl-tRNA synthetases. The reaction takes place in the presence of glutamine and ATP through an activated phospho-Asp-tRNA(Asn) or phospho-Glu-tRNA(Gln).</text>
</comment>
<comment type="similarity">
    <text evidence="1">Belongs to the GatB/GatE family. GatB subfamily.</text>
</comment>
<protein>
    <recommendedName>
        <fullName evidence="13">Glutamine--tRNA ligase</fullName>
        <ecNumber evidence="13">6.1.1.18</ecNumber>
    </recommendedName>
</protein>
<comment type="subunit">
    <text evidence="3">Heterotrimer of A, B and C subunits.</text>
</comment>
<evidence type="ECO:0000256" key="11">
    <source>
        <dbReference type="ARBA" id="ARBA00047380"/>
    </source>
</evidence>
<comment type="catalytic activity">
    <reaction evidence="12">
        <text>L-glutamyl-tRNA(Gln) + L-glutamine + ATP + H2O = L-glutaminyl-tRNA(Gln) + L-glutamate + ADP + phosphate + H(+)</text>
        <dbReference type="Rhea" id="RHEA:17521"/>
        <dbReference type="Rhea" id="RHEA-COMP:9681"/>
        <dbReference type="Rhea" id="RHEA-COMP:9684"/>
        <dbReference type="ChEBI" id="CHEBI:15377"/>
        <dbReference type="ChEBI" id="CHEBI:15378"/>
        <dbReference type="ChEBI" id="CHEBI:29985"/>
        <dbReference type="ChEBI" id="CHEBI:30616"/>
        <dbReference type="ChEBI" id="CHEBI:43474"/>
        <dbReference type="ChEBI" id="CHEBI:58359"/>
        <dbReference type="ChEBI" id="CHEBI:78520"/>
        <dbReference type="ChEBI" id="CHEBI:78521"/>
        <dbReference type="ChEBI" id="CHEBI:456216"/>
    </reaction>
</comment>
<dbReference type="InterPro" id="IPR000924">
    <property type="entry name" value="Glu/Gln-tRNA-synth"/>
</dbReference>
<evidence type="ECO:0000313" key="17">
    <source>
        <dbReference type="EMBL" id="KFE67644.1"/>
    </source>
</evidence>
<dbReference type="InterPro" id="IPR003789">
    <property type="entry name" value="Asn/Gln_tRNA_amidoTrase-B-like"/>
</dbReference>
<dbReference type="InterPro" id="IPR018027">
    <property type="entry name" value="Asn/Gln_amidotransferase"/>
</dbReference>
<evidence type="ECO:0000256" key="6">
    <source>
        <dbReference type="ARBA" id="ARBA00022741"/>
    </source>
</evidence>
<organism evidence="17 18">
    <name type="scientific">Hyalangium minutum</name>
    <dbReference type="NCBI Taxonomy" id="394096"/>
    <lineage>
        <taxon>Bacteria</taxon>
        <taxon>Pseudomonadati</taxon>
        <taxon>Myxococcota</taxon>
        <taxon>Myxococcia</taxon>
        <taxon>Myxococcales</taxon>
        <taxon>Cystobacterineae</taxon>
        <taxon>Archangiaceae</taxon>
        <taxon>Hyalangium</taxon>
    </lineage>
</organism>
<feature type="region of interest" description="Disordered" evidence="15">
    <location>
        <begin position="596"/>
        <end position="625"/>
    </location>
</feature>
<keyword evidence="5 14" id="KW-0436">Ligase</keyword>
<dbReference type="FunFam" id="1.10.10.410:FF:000001">
    <property type="entry name" value="Aspartyl/glutamyl-tRNA(Asn/Gln) amidotransferase subunit B"/>
    <property type="match status" value="1"/>
</dbReference>
<evidence type="ECO:0000256" key="1">
    <source>
        <dbReference type="ARBA" id="ARBA00005306"/>
    </source>
</evidence>
<dbReference type="Gene3D" id="2.40.240.10">
    <property type="entry name" value="Ribosomal Protein L25, Chain P"/>
    <property type="match status" value="2"/>
</dbReference>
<keyword evidence="9 14" id="KW-0030">Aminoacyl-tRNA synthetase</keyword>
<dbReference type="InterPro" id="IPR020056">
    <property type="entry name" value="Rbsml_bL25/Gln-tRNA_synth_N"/>
</dbReference>
<dbReference type="Pfam" id="PF02637">
    <property type="entry name" value="GatB_Yqey"/>
    <property type="match status" value="1"/>
</dbReference>
<evidence type="ECO:0000256" key="13">
    <source>
        <dbReference type="NCBIfam" id="TIGR00440"/>
    </source>
</evidence>
<keyword evidence="18" id="KW-1185">Reference proteome</keyword>
<feature type="compositionally biased region" description="Low complexity" evidence="15">
    <location>
        <begin position="616"/>
        <end position="625"/>
    </location>
</feature>
<dbReference type="PATRIC" id="fig|394096.3.peg.4166"/>
<dbReference type="Pfam" id="PF00749">
    <property type="entry name" value="tRNA-synt_1c"/>
    <property type="match status" value="1"/>
</dbReference>
<dbReference type="EMBL" id="JMCB01000007">
    <property type="protein sequence ID" value="KFE67644.1"/>
    <property type="molecule type" value="Genomic_DNA"/>
</dbReference>
<dbReference type="Pfam" id="PF03950">
    <property type="entry name" value="tRNA-synt_1c_C"/>
    <property type="match status" value="1"/>
</dbReference>
<evidence type="ECO:0000256" key="7">
    <source>
        <dbReference type="ARBA" id="ARBA00022840"/>
    </source>
</evidence>
<dbReference type="GO" id="GO:0050566">
    <property type="term" value="F:asparaginyl-tRNA synthase (glutamine-hydrolyzing) activity"/>
    <property type="evidence" value="ECO:0007669"/>
    <property type="project" value="RHEA"/>
</dbReference>
<dbReference type="STRING" id="394096.DB31_8127"/>
<reference evidence="17 18" key="1">
    <citation type="submission" date="2014-04" db="EMBL/GenBank/DDBJ databases">
        <title>Genome assembly of Hyalangium minutum DSM 14724.</title>
        <authorList>
            <person name="Sharma G."/>
            <person name="Subramanian S."/>
        </authorList>
    </citation>
    <scope>NUCLEOTIDE SEQUENCE [LARGE SCALE GENOMIC DNA]</scope>
    <source>
        <strain evidence="17 18">DSM 14724</strain>
    </source>
</reference>
<dbReference type="InterPro" id="IPR020058">
    <property type="entry name" value="Glu/Gln-tRNA-synth_Ib_cat-dom"/>
</dbReference>
<dbReference type="AlphaFoldDB" id="A0A085WIY1"/>
<evidence type="ECO:0000256" key="4">
    <source>
        <dbReference type="ARBA" id="ARBA00022490"/>
    </source>
</evidence>
<dbReference type="GO" id="GO:0005829">
    <property type="term" value="C:cytosol"/>
    <property type="evidence" value="ECO:0007669"/>
    <property type="project" value="TreeGrafter"/>
</dbReference>
<dbReference type="InterPro" id="IPR011035">
    <property type="entry name" value="Ribosomal_bL25/Gln-tRNA_synth"/>
</dbReference>
<comment type="catalytic activity">
    <reaction evidence="11">
        <text>L-aspartyl-tRNA(Asn) + L-glutamine + ATP + H2O = L-asparaginyl-tRNA(Asn) + L-glutamate + ADP + phosphate + 2 H(+)</text>
        <dbReference type="Rhea" id="RHEA:14513"/>
        <dbReference type="Rhea" id="RHEA-COMP:9674"/>
        <dbReference type="Rhea" id="RHEA-COMP:9677"/>
        <dbReference type="ChEBI" id="CHEBI:15377"/>
        <dbReference type="ChEBI" id="CHEBI:15378"/>
        <dbReference type="ChEBI" id="CHEBI:29985"/>
        <dbReference type="ChEBI" id="CHEBI:30616"/>
        <dbReference type="ChEBI" id="CHEBI:43474"/>
        <dbReference type="ChEBI" id="CHEBI:58359"/>
        <dbReference type="ChEBI" id="CHEBI:78515"/>
        <dbReference type="ChEBI" id="CHEBI:78516"/>
        <dbReference type="ChEBI" id="CHEBI:456216"/>
    </reaction>
</comment>
<dbReference type="GO" id="GO:0006425">
    <property type="term" value="P:glutaminyl-tRNA aminoacylation"/>
    <property type="evidence" value="ECO:0007669"/>
    <property type="project" value="UniProtKB-UniRule"/>
</dbReference>